<keyword evidence="3" id="KW-0328">Glycosyltransferase</keyword>
<keyword evidence="4 6" id="KW-0808">Transferase</keyword>
<protein>
    <submittedName>
        <fullName evidence="6">Glycosyltransferase involved in cell wall biosynthesis</fullName>
    </submittedName>
</protein>
<organism evidence="6 7">
    <name type="scientific">Neomicrococcus lactis</name>
    <dbReference type="NCBI Taxonomy" id="732241"/>
    <lineage>
        <taxon>Bacteria</taxon>
        <taxon>Bacillati</taxon>
        <taxon>Actinomycetota</taxon>
        <taxon>Actinomycetes</taxon>
        <taxon>Micrococcales</taxon>
        <taxon>Micrococcaceae</taxon>
        <taxon>Neomicrococcus</taxon>
    </lineage>
</organism>
<evidence type="ECO:0000259" key="5">
    <source>
        <dbReference type="Pfam" id="PF00535"/>
    </source>
</evidence>
<dbReference type="EMBL" id="JACHBL010000001">
    <property type="protein sequence ID" value="MBB5598175.1"/>
    <property type="molecule type" value="Genomic_DNA"/>
</dbReference>
<evidence type="ECO:0000256" key="4">
    <source>
        <dbReference type="ARBA" id="ARBA00022679"/>
    </source>
</evidence>
<comment type="similarity">
    <text evidence="2">Belongs to the glycosyltransferase 2 family.</text>
</comment>
<accession>A0A7W9DAZ9</accession>
<dbReference type="Gene3D" id="3.90.550.10">
    <property type="entry name" value="Spore Coat Polysaccharide Biosynthesis Protein SpsA, Chain A"/>
    <property type="match status" value="1"/>
</dbReference>
<dbReference type="AlphaFoldDB" id="A0A7W9DAZ9"/>
<proteinExistence type="inferred from homology"/>
<keyword evidence="7" id="KW-1185">Reference proteome</keyword>
<feature type="domain" description="Glycosyltransferase 2-like" evidence="5">
    <location>
        <begin position="11"/>
        <end position="127"/>
    </location>
</feature>
<comment type="caution">
    <text evidence="6">The sequence shown here is derived from an EMBL/GenBank/DDBJ whole genome shotgun (WGS) entry which is preliminary data.</text>
</comment>
<dbReference type="InterPro" id="IPR001173">
    <property type="entry name" value="Glyco_trans_2-like"/>
</dbReference>
<evidence type="ECO:0000313" key="6">
    <source>
        <dbReference type="EMBL" id="MBB5598175.1"/>
    </source>
</evidence>
<dbReference type="Proteomes" id="UP000523863">
    <property type="component" value="Unassembled WGS sequence"/>
</dbReference>
<dbReference type="RefSeq" id="WP_183641560.1">
    <property type="nucleotide sequence ID" value="NZ_JACHBL010000001.1"/>
</dbReference>
<evidence type="ECO:0000256" key="2">
    <source>
        <dbReference type="ARBA" id="ARBA00006739"/>
    </source>
</evidence>
<evidence type="ECO:0000256" key="3">
    <source>
        <dbReference type="ARBA" id="ARBA00022676"/>
    </source>
</evidence>
<gene>
    <name evidence="6" type="ORF">BKA12_001255</name>
</gene>
<dbReference type="InterPro" id="IPR029044">
    <property type="entry name" value="Nucleotide-diphossugar_trans"/>
</dbReference>
<dbReference type="Pfam" id="PF00535">
    <property type="entry name" value="Glycos_transf_2"/>
    <property type="match status" value="1"/>
</dbReference>
<evidence type="ECO:0000313" key="7">
    <source>
        <dbReference type="Proteomes" id="UP000523863"/>
    </source>
</evidence>
<dbReference type="GO" id="GO:0016757">
    <property type="term" value="F:glycosyltransferase activity"/>
    <property type="evidence" value="ECO:0007669"/>
    <property type="project" value="UniProtKB-KW"/>
</dbReference>
<dbReference type="SUPFAM" id="SSF53448">
    <property type="entry name" value="Nucleotide-diphospho-sugar transferases"/>
    <property type="match status" value="1"/>
</dbReference>
<dbReference type="PANTHER" id="PTHR43179">
    <property type="entry name" value="RHAMNOSYLTRANSFERASE WBBL"/>
    <property type="match status" value="1"/>
</dbReference>
<sequence>MSASLPLPVFSVVIPTLQRSPDLRTLIEQCAANPLVLEVLIINNSTDPLTSESSKVRVIQQDENIYVNPAWNLGAGEARGQYLAIINDDVRFDDEIFEYARKLLRRGTFGMVGIDGSIINKGGPRRITHRLATYEHVAIGFGMFMALRRENYVTIPDEMKIWGGDDYLFLSQKRPNAVIRGTRFETDISVTSSSPEFQLMRLDELEKTNRNLGPIHGSRWWHAPSSYLASIRRKRAQLKNRMAKSKRFRLEEG</sequence>
<dbReference type="PANTHER" id="PTHR43179:SF12">
    <property type="entry name" value="GALACTOFURANOSYLTRANSFERASE GLFT2"/>
    <property type="match status" value="1"/>
</dbReference>
<evidence type="ECO:0000256" key="1">
    <source>
        <dbReference type="ARBA" id="ARBA00004776"/>
    </source>
</evidence>
<comment type="pathway">
    <text evidence="1">Cell wall biogenesis; cell wall polysaccharide biosynthesis.</text>
</comment>
<reference evidence="6 7" key="1">
    <citation type="submission" date="2020-08" db="EMBL/GenBank/DDBJ databases">
        <title>Sequencing the genomes of 1000 actinobacteria strains.</title>
        <authorList>
            <person name="Klenk H.-P."/>
        </authorList>
    </citation>
    <scope>NUCLEOTIDE SEQUENCE [LARGE SCALE GENOMIC DNA]</scope>
    <source>
        <strain evidence="6 7">DSM 23694</strain>
    </source>
</reference>
<name>A0A7W9DAZ9_9MICC</name>